<dbReference type="Ensembl" id="ENSMMOT00000011913.1">
    <property type="protein sequence ID" value="ENSMMOP00000011715.1"/>
    <property type="gene ID" value="ENSMMOG00000008994.1"/>
</dbReference>
<feature type="coiled-coil region" evidence="8">
    <location>
        <begin position="1202"/>
        <end position="1261"/>
    </location>
</feature>
<dbReference type="OMA" id="RIEMQQR"/>
<keyword evidence="3" id="KW-0963">Cytoplasm</keyword>
<dbReference type="STRING" id="94237.ENSMMOP00000011715"/>
<feature type="domain" description="Centrosomal protein of 290kDa coiled-coil region" evidence="10">
    <location>
        <begin position="1126"/>
        <end position="1253"/>
    </location>
</feature>
<evidence type="ECO:0000256" key="5">
    <source>
        <dbReference type="ARBA" id="ARBA00023054"/>
    </source>
</evidence>
<dbReference type="Pfam" id="PF16574">
    <property type="entry name" value="CEP209_CC5"/>
    <property type="match status" value="1"/>
</dbReference>
<dbReference type="GO" id="GO:0035869">
    <property type="term" value="C:ciliary transition zone"/>
    <property type="evidence" value="ECO:0007669"/>
    <property type="project" value="TreeGrafter"/>
</dbReference>
<feature type="coiled-coil region" evidence="8">
    <location>
        <begin position="266"/>
        <end position="381"/>
    </location>
</feature>
<accession>A0A3Q4B2Q4</accession>
<keyword evidence="5 8" id="KW-0175">Coiled coil</keyword>
<feature type="coiled-coil region" evidence="8">
    <location>
        <begin position="1911"/>
        <end position="2072"/>
    </location>
</feature>
<dbReference type="InterPro" id="IPR032321">
    <property type="entry name" value="Cep209_CC5"/>
</dbReference>
<dbReference type="GO" id="GO:0043010">
    <property type="term" value="P:camera-type eye development"/>
    <property type="evidence" value="ECO:0007669"/>
    <property type="project" value="TreeGrafter"/>
</dbReference>
<evidence type="ECO:0000256" key="3">
    <source>
        <dbReference type="ARBA" id="ARBA00022490"/>
    </source>
</evidence>
<keyword evidence="6" id="KW-0206">Cytoskeleton</keyword>
<reference evidence="11" key="1">
    <citation type="submission" date="2025-08" db="UniProtKB">
        <authorList>
            <consortium name="Ensembl"/>
        </authorList>
    </citation>
    <scope>IDENTIFICATION</scope>
</reference>
<feature type="coiled-coil region" evidence="8">
    <location>
        <begin position="1304"/>
        <end position="1331"/>
    </location>
</feature>
<feature type="region of interest" description="Disordered" evidence="9">
    <location>
        <begin position="1861"/>
        <end position="1889"/>
    </location>
</feature>
<feature type="coiled-coil region" evidence="8">
    <location>
        <begin position="535"/>
        <end position="590"/>
    </location>
</feature>
<feature type="coiled-coil region" evidence="8">
    <location>
        <begin position="1461"/>
        <end position="1777"/>
    </location>
</feature>
<feature type="compositionally biased region" description="Basic and acidic residues" evidence="9">
    <location>
        <begin position="2112"/>
        <end position="2132"/>
    </location>
</feature>
<sequence length="2264" mass="262845">MSAAFEWDKVMRLDPLNLHDCEKDQLDEVFNTFILVIVLTSQQNEIASQIFSVHFGKGPDNRFLRDEIRQLETQLDHREKELTKLQKEMGKEKKTREEFVARAEEAEEEVRKLKRENEQLQQDVDFYRGELDQKEPVPSRDENAETQKKLNLANRQLYQCLEDLQRAEDENLDLKTQNEQMQKSLEESVKEMERMTDEYNKMKIVVQQTDSIMDQLRKERDHSKLQVRELTEKIHNMTEENDPIMAAVSAKVEEWKRVLSGKDDEILVYQQMIRDLREKLRAAQLDLDKSNIIALQQAVQERDNQIKMLSEQVEQYTGEMVKHTQLIEELKTSTHKDRGGRITQKKMEELKSRLEAAETRAVEAEEAVKFAETHAEEKDKELIEASNRLSQYESGTYGLEAAILEIKECKNQIRVRDREVEAMTKEINQLEMRINDLMDENEDFREKLGLEPKQELDLTEFRRAKELRQRQYKAENQVLAKEIERLEEERLELKKEVRRMAKERGDIVFMTFQMCSFPTLQVIDVKNMSGQSEPALQLKYQIHQLVGRNEELRQELKSAREEATCSLSQLARAKEKMSHLEGELELLRKSSCSGVVLRPLTLPEDLGPSSTEVISSLNEYAVRLLQELKNKEEQSKKLTGALDEYKEKFSVISHQQGLLYKEYLSEKAEWQKKKEILSDTQIKLEEQKQVDAVKIQKFNELLDTLQKNPDGIRRQLSEALRELTVLKVEEKKLSLRNIILLEQERHLRKENNKLKDESSHMQASVTQRIGYLQRYKEMAAYKLAALQKALDESVPSSELEKANKQYTELTVKYRDMLQRDGRLIQRTNNLEHLETENDSLREQISAMNKELEITKEKLNTFEHAWDNITAAGVDNSKDKADKVLANNEIVSAARQITTLELKELNERQRAEHAHKMYEQVRNSLRQVEERNTELESKFAELAKMNVEAQRVEHELRDELANSISKAVSDADRARIAELEKTEAELRTEVSKLQEVSDVAMMQSSALQARHQSKEKEVEALRKQLLDYQSQSDEKALVAMLHQQIVALQLSESAAMAKLEAATSHIQQLEAYKLQAEQRLDTYESALFLARQEGRNRCKHLRQTIQSLRRQFAGAIPLPQQEKFSVTLMSLQEDRAKAQTEKKAAEEERRKAEGRAEDLELRLQGLKELILTLKDVKGAQKVTEWHKKMEETRLQELRKTRELVAQKEENQYLKNLVEEQERTICSLEKDIVQQNMLQEERQLAWDQREVELERQLDQYEKQQNETLSGAEKCADGTGSLPDPSLPLAHQLQFALAQIRKHVRTIRDTKATCKTLDERLKEKEAALQKAERNILSRDKVINELRLRLPAAANRERLLADIAKHEEGQSDSQPALKLAHQTIKDLQSRLDKKEDVLKKNQNQLAQAIQGQEDMKKRHQEELRTLHQRLDLHTDTSLDRFKQTAMELMKKPTIKVPTNKHLERLAELEQTVAEQDISLSSVTEKLKKTMAELEKHRISMEEQAIKHADRISKVEEYHAAQVKALTGENEDQRSQITQMEKEINYLQTELTAQKEANVRSPSNTMKNLVERLKAQLTQKEKQLKALSKALLELRAEMTAAAEQQVITSAAQKEETLNVQKLIDRHTKDLKVRVQELNEELQAAKESTKAAKGREDILREEIGDLNQDLQRNQKTQRRLQADKEEREHEIQELKQQIKRLSSALQVGSDEKGPTIDNLQKKIRKLESDLEKRSEKKDAKDEFVHWEEGKKWQAKMEKVKNSLKDKERENDSLSKQLSTVKDLYASRLEQEKSALVKKLKARGVTADQVVGVRATEMEKEMEELKKKNSELETQILTIKQHQALPRDDAMENLVVRNQYLEEKLHSLESQASKDPSSRPSTSGRGTGTPSQRDPDLQKENLKLCFIRFWFIFLQNQVADLKDICMALKKENAELEKRLAHIQGAGYSGKTVAELEKTIGLMKKVVERVQRENDTLKKSSAPANQEKVAALEQERVKLKDEYEKLKSQGEAELNSKLESKTKGLEKIVMENERLRREIKREVESAERLKVAKTNLEVTNEKLEAELEETKQQLRAALSGPITERGDSKTSKASVVTRMFENKMRELEKELSQKTSSLSELKRQLKERSEREDRAQKRMRQLEDQVDMLKRFPTAAKTGGGLSKDFQAMRFVKLKSIGQTSRLSCLSLYSLDYVKLTNLLRTAETEKTTLTAEVERLRKELESFDPAFFEEIEDLKYNYNLEVKKNVLLEEQLKKVCDQFCKKAKLPCGSVS</sequence>
<evidence type="ECO:0000256" key="9">
    <source>
        <dbReference type="SAM" id="MobiDB-lite"/>
    </source>
</evidence>
<dbReference type="Gene3D" id="1.10.287.2610">
    <property type="match status" value="1"/>
</dbReference>
<dbReference type="GO" id="GO:0001822">
    <property type="term" value="P:kidney development"/>
    <property type="evidence" value="ECO:0007669"/>
    <property type="project" value="TreeGrafter"/>
</dbReference>
<dbReference type="GO" id="GO:1905515">
    <property type="term" value="P:non-motile cilium assembly"/>
    <property type="evidence" value="ECO:0007669"/>
    <property type="project" value="TreeGrafter"/>
</dbReference>
<evidence type="ECO:0000256" key="8">
    <source>
        <dbReference type="SAM" id="Coils"/>
    </source>
</evidence>
<evidence type="ECO:0000256" key="1">
    <source>
        <dbReference type="ARBA" id="ARBA00004120"/>
    </source>
</evidence>
<dbReference type="GO" id="GO:1905349">
    <property type="term" value="P:ciliary transition zone assembly"/>
    <property type="evidence" value="ECO:0007669"/>
    <property type="project" value="TreeGrafter"/>
</dbReference>
<dbReference type="PANTHER" id="PTHR18879:SF20">
    <property type="entry name" value="CENTROSOMAL PROTEIN OF 290 KDA"/>
    <property type="match status" value="1"/>
</dbReference>
<reference evidence="11" key="2">
    <citation type="submission" date="2025-09" db="UniProtKB">
        <authorList>
            <consortium name="Ensembl"/>
        </authorList>
    </citation>
    <scope>IDENTIFICATION</scope>
</reference>
<dbReference type="PANTHER" id="PTHR18879">
    <property type="entry name" value="CENTROSOMAL PROTEIN OF 290 KDA"/>
    <property type="match status" value="1"/>
</dbReference>
<comment type="subcellular location">
    <subcellularLocation>
        <location evidence="1">Cytoplasm</location>
        <location evidence="1">Cytoskeleton</location>
        <location evidence="1">Cilium basal body</location>
    </subcellularLocation>
    <subcellularLocation>
        <location evidence="2">Cytoplasm</location>
        <location evidence="2">Cytoskeleton</location>
        <location evidence="2">Microtubule organizing center</location>
        <location evidence="2">Centrosome</location>
    </subcellularLocation>
</comment>
<keyword evidence="7" id="KW-0966">Cell projection</keyword>
<feature type="coiled-coil region" evidence="8">
    <location>
        <begin position="1058"/>
        <end position="1175"/>
    </location>
</feature>
<evidence type="ECO:0000259" key="10">
    <source>
        <dbReference type="Pfam" id="PF16574"/>
    </source>
</evidence>
<feature type="coiled-coil region" evidence="8">
    <location>
        <begin position="799"/>
        <end position="864"/>
    </location>
</feature>
<evidence type="ECO:0000256" key="7">
    <source>
        <dbReference type="ARBA" id="ARBA00023273"/>
    </source>
</evidence>
<name>A0A3Q4B2Q4_MOLML</name>
<evidence type="ECO:0000313" key="12">
    <source>
        <dbReference type="Proteomes" id="UP000261620"/>
    </source>
</evidence>
<keyword evidence="12" id="KW-1185">Reference proteome</keyword>
<evidence type="ECO:0000256" key="2">
    <source>
        <dbReference type="ARBA" id="ARBA00004300"/>
    </source>
</evidence>
<proteinExistence type="predicted"/>
<feature type="coiled-coil region" evidence="8">
    <location>
        <begin position="406"/>
        <end position="506"/>
    </location>
</feature>
<feature type="coiled-coil region" evidence="8">
    <location>
        <begin position="614"/>
        <end position="687"/>
    </location>
</feature>
<keyword evidence="4" id="KW-0970">Cilium biogenesis/degradation</keyword>
<evidence type="ECO:0000256" key="6">
    <source>
        <dbReference type="ARBA" id="ARBA00023212"/>
    </source>
</evidence>
<feature type="coiled-coil region" evidence="8">
    <location>
        <begin position="2185"/>
        <end position="2212"/>
    </location>
</feature>
<organism evidence="11 12">
    <name type="scientific">Mola mola</name>
    <name type="common">Ocean sunfish</name>
    <name type="synonym">Tetraodon mola</name>
    <dbReference type="NCBI Taxonomy" id="94237"/>
    <lineage>
        <taxon>Eukaryota</taxon>
        <taxon>Metazoa</taxon>
        <taxon>Chordata</taxon>
        <taxon>Craniata</taxon>
        <taxon>Vertebrata</taxon>
        <taxon>Euteleostomi</taxon>
        <taxon>Actinopterygii</taxon>
        <taxon>Neopterygii</taxon>
        <taxon>Teleostei</taxon>
        <taxon>Neoteleostei</taxon>
        <taxon>Acanthomorphata</taxon>
        <taxon>Eupercaria</taxon>
        <taxon>Tetraodontiformes</taxon>
        <taxon>Molidae</taxon>
        <taxon>Mola</taxon>
    </lineage>
</organism>
<feature type="compositionally biased region" description="Low complexity" evidence="9">
    <location>
        <begin position="1871"/>
        <end position="1885"/>
    </location>
</feature>
<dbReference type="GO" id="GO:0034451">
    <property type="term" value="C:centriolar satellite"/>
    <property type="evidence" value="ECO:0007669"/>
    <property type="project" value="TreeGrafter"/>
</dbReference>
<evidence type="ECO:0000256" key="4">
    <source>
        <dbReference type="ARBA" id="ARBA00022794"/>
    </source>
</evidence>
<protein>
    <recommendedName>
        <fullName evidence="10">Centrosomal protein of 290kDa coiled-coil region domain-containing protein</fullName>
    </recommendedName>
</protein>
<dbReference type="Proteomes" id="UP000261620">
    <property type="component" value="Unplaced"/>
</dbReference>
<dbReference type="InterPro" id="IPR026201">
    <property type="entry name" value="Cep290"/>
</dbReference>
<feature type="region of interest" description="Disordered" evidence="9">
    <location>
        <begin position="2103"/>
        <end position="2132"/>
    </location>
</feature>
<feature type="coiled-coil region" evidence="8">
    <location>
        <begin position="910"/>
        <end position="1030"/>
    </location>
</feature>
<dbReference type="GO" id="GO:0097711">
    <property type="term" value="P:ciliary basal body-plasma membrane docking"/>
    <property type="evidence" value="ECO:0007669"/>
    <property type="project" value="TreeGrafter"/>
</dbReference>
<feature type="coiled-coil region" evidence="8">
    <location>
        <begin position="61"/>
        <end position="240"/>
    </location>
</feature>
<feature type="coiled-coil region" evidence="8">
    <location>
        <begin position="1373"/>
        <end position="1432"/>
    </location>
</feature>
<evidence type="ECO:0000313" key="11">
    <source>
        <dbReference type="Ensembl" id="ENSMMOP00000011715.1"/>
    </source>
</evidence>